<name>I3XFZ0_SINF2</name>
<keyword evidence="1" id="KW-0614">Plasmid</keyword>
<evidence type="ECO:0000313" key="2">
    <source>
        <dbReference type="Proteomes" id="UP000006180"/>
    </source>
</evidence>
<dbReference type="EMBL" id="CP003564">
    <property type="protein sequence ID" value="AFL54796.1"/>
    <property type="molecule type" value="Genomic_DNA"/>
</dbReference>
<reference evidence="1" key="1">
    <citation type="journal article" date="2012" name="J. Bacteriol.">
        <title>Complete genome sequence of the broad-host-range strain Sinorhizobium fredii USDA257.</title>
        <authorList>
            <person name="Schuldes J."/>
            <person name="Rodriguez Orbegoso M."/>
            <person name="Schmeisser C."/>
            <person name="Krishnan H.B."/>
            <person name="Daniel R."/>
            <person name="Streit W.R."/>
        </authorList>
    </citation>
    <scope>NUCLEOTIDE SEQUENCE [LARGE SCALE GENOMIC DNA]</scope>
    <source>
        <strain evidence="1">USDA 257</strain>
        <plasmid evidence="1">pUSDA257</plasmid>
    </source>
</reference>
<proteinExistence type="predicted"/>
<protein>
    <submittedName>
        <fullName evidence="1">Uncharacterized protein</fullName>
    </submittedName>
</protein>
<accession>I3XFZ0</accession>
<evidence type="ECO:0000313" key="1">
    <source>
        <dbReference type="EMBL" id="AFL54796.1"/>
    </source>
</evidence>
<gene>
    <name evidence="1" type="ORF">USDA257_p00780</name>
</gene>
<dbReference type="HOGENOM" id="CLU_3140720_0_0_5"/>
<organism evidence="1">
    <name type="scientific">Sinorhizobium fredii (strain USDA 257)</name>
    <dbReference type="NCBI Taxonomy" id="1185652"/>
    <lineage>
        <taxon>Bacteria</taxon>
        <taxon>Pseudomonadati</taxon>
        <taxon>Pseudomonadota</taxon>
        <taxon>Alphaproteobacteria</taxon>
        <taxon>Hyphomicrobiales</taxon>
        <taxon>Rhizobiaceae</taxon>
        <taxon>Sinorhizobium/Ensifer group</taxon>
        <taxon>Sinorhizobium</taxon>
    </lineage>
</organism>
<dbReference type="AlphaFoldDB" id="I3XFZ0"/>
<geneLocation type="plasmid" evidence="2">
    <name>pUSDA257 fragment 1</name>
</geneLocation>
<sequence>MMPQQLKVETQVADFEASSWPGLSAALQLRSTSGAGSLSGLANVTIWRY</sequence>